<gene>
    <name evidence="2" type="ordered locus">A2cp1_0375</name>
</gene>
<feature type="transmembrane region" description="Helical" evidence="1">
    <location>
        <begin position="219"/>
        <end position="239"/>
    </location>
</feature>
<protein>
    <submittedName>
        <fullName evidence="2">Uncharacterized protein</fullName>
    </submittedName>
</protein>
<name>B8JA29_ANAD2</name>
<dbReference type="KEGG" id="acp:A2cp1_0375"/>
<feature type="transmembrane region" description="Helical" evidence="1">
    <location>
        <begin position="251"/>
        <end position="272"/>
    </location>
</feature>
<reference evidence="2" key="1">
    <citation type="submission" date="2009-01" db="EMBL/GenBank/DDBJ databases">
        <title>Complete sequence of Anaeromyxobacter dehalogenans 2CP-1.</title>
        <authorList>
            <consortium name="US DOE Joint Genome Institute"/>
            <person name="Lucas S."/>
            <person name="Copeland A."/>
            <person name="Lapidus A."/>
            <person name="Glavina del Rio T."/>
            <person name="Dalin E."/>
            <person name="Tice H."/>
            <person name="Bruce D."/>
            <person name="Goodwin L."/>
            <person name="Pitluck S."/>
            <person name="Saunders E."/>
            <person name="Brettin T."/>
            <person name="Detter J.C."/>
            <person name="Han C."/>
            <person name="Larimer F."/>
            <person name="Land M."/>
            <person name="Hauser L."/>
            <person name="Kyrpides N."/>
            <person name="Ovchinnikova G."/>
            <person name="Beliaev A.S."/>
            <person name="Richardson P."/>
        </authorList>
    </citation>
    <scope>NUCLEOTIDE SEQUENCE</scope>
    <source>
        <strain evidence="2">2CP-1</strain>
    </source>
</reference>
<feature type="transmembrane region" description="Helical" evidence="1">
    <location>
        <begin position="35"/>
        <end position="56"/>
    </location>
</feature>
<keyword evidence="1" id="KW-1133">Transmembrane helix</keyword>
<proteinExistence type="predicted"/>
<evidence type="ECO:0000313" key="3">
    <source>
        <dbReference type="Proteomes" id="UP000007089"/>
    </source>
</evidence>
<keyword evidence="1" id="KW-0812">Transmembrane</keyword>
<evidence type="ECO:0000313" key="2">
    <source>
        <dbReference type="EMBL" id="ACL63732.1"/>
    </source>
</evidence>
<dbReference type="HOGENOM" id="CLU_690637_0_0_7"/>
<keyword evidence="1" id="KW-0472">Membrane</keyword>
<dbReference type="Proteomes" id="UP000007089">
    <property type="component" value="Chromosome"/>
</dbReference>
<dbReference type="EMBL" id="CP001359">
    <property type="protein sequence ID" value="ACL63732.1"/>
    <property type="molecule type" value="Genomic_DNA"/>
</dbReference>
<feature type="transmembrane region" description="Helical" evidence="1">
    <location>
        <begin position="195"/>
        <end position="213"/>
    </location>
</feature>
<sequence length="410" mass="44096">MLCIRRMRSDRNLGTLDRRDGVWPRTYRFARRWRLLFHGLGALGLAAAVAGSIAALRGALTGPVLIVPLGFGALGAAAVAAAQRGRLLLHADGVEVIELGRSPRRLRNDQIAGRRTIPLQYGMEKLVLERRERGEKPVSMGFLFERDATLDAWLESLPDLDVADRASAEAALLASAELGPDEEARRASLAGSHRVAKVLKGAALAAGGWGLLFPRPYPVAIAVLAAIPLATLALVLAGRGRYAVEERRNEVRPGVGVPIFAPGVVLMLRALLDYEVVDVARVLGWTAAAAVALTALLVRGDAALRRRWYVPALVLALVAPYPWGALNAADVLLDRAPAEVHEVPVLHKHVSSGKHTSYDLRLPPWGPIGAAQEVDVGRELYGQVEVGDLVCTHLRPGALGARWFVVDLCD</sequence>
<evidence type="ECO:0000256" key="1">
    <source>
        <dbReference type="SAM" id="Phobius"/>
    </source>
</evidence>
<keyword evidence="3" id="KW-1185">Reference proteome</keyword>
<dbReference type="AlphaFoldDB" id="B8JA29"/>
<accession>B8JA29</accession>
<organism evidence="2 3">
    <name type="scientific">Anaeromyxobacter dehalogenans (strain ATCC BAA-258 / DSM 21875 / 2CP-1)</name>
    <dbReference type="NCBI Taxonomy" id="455488"/>
    <lineage>
        <taxon>Bacteria</taxon>
        <taxon>Pseudomonadati</taxon>
        <taxon>Myxococcota</taxon>
        <taxon>Myxococcia</taxon>
        <taxon>Myxococcales</taxon>
        <taxon>Cystobacterineae</taxon>
        <taxon>Anaeromyxobacteraceae</taxon>
        <taxon>Anaeromyxobacter</taxon>
    </lineage>
</organism>
<feature type="transmembrane region" description="Helical" evidence="1">
    <location>
        <begin position="278"/>
        <end position="298"/>
    </location>
</feature>
<feature type="transmembrane region" description="Helical" evidence="1">
    <location>
        <begin position="62"/>
        <end position="82"/>
    </location>
</feature>